<dbReference type="Gene3D" id="2.20.110.10">
    <property type="entry name" value="Histone H3 K4-specific methyltransferase SET7/9 N-terminal domain"/>
    <property type="match status" value="4"/>
</dbReference>
<feature type="compositionally biased region" description="Low complexity" evidence="2">
    <location>
        <begin position="471"/>
        <end position="498"/>
    </location>
</feature>
<comment type="caution">
    <text evidence="3">The sequence shown here is derived from an EMBL/GenBank/DDBJ whole genome shotgun (WGS) entry which is preliminary data.</text>
</comment>
<dbReference type="InterPro" id="IPR003409">
    <property type="entry name" value="MORN"/>
</dbReference>
<name>A0A9W7EG68_9STRA</name>
<dbReference type="SUPFAM" id="SSF82185">
    <property type="entry name" value="Histone H3 K4-specific methyltransferase SET7/9 N-terminal domain"/>
    <property type="match status" value="2"/>
</dbReference>
<evidence type="ECO:0000313" key="4">
    <source>
        <dbReference type="Proteomes" id="UP001165085"/>
    </source>
</evidence>
<keyword evidence="1" id="KW-0677">Repeat</keyword>
<evidence type="ECO:0000256" key="1">
    <source>
        <dbReference type="ARBA" id="ARBA00022737"/>
    </source>
</evidence>
<feature type="region of interest" description="Disordered" evidence="2">
    <location>
        <begin position="402"/>
        <end position="421"/>
    </location>
</feature>
<organism evidence="3 4">
    <name type="scientific">Triparma strigata</name>
    <dbReference type="NCBI Taxonomy" id="1606541"/>
    <lineage>
        <taxon>Eukaryota</taxon>
        <taxon>Sar</taxon>
        <taxon>Stramenopiles</taxon>
        <taxon>Ochrophyta</taxon>
        <taxon>Bolidophyceae</taxon>
        <taxon>Parmales</taxon>
        <taxon>Triparmaceae</taxon>
        <taxon>Triparma</taxon>
    </lineage>
</organism>
<reference evidence="4" key="1">
    <citation type="journal article" date="2023" name="Commun. Biol.">
        <title>Genome analysis of Parmales, the sister group of diatoms, reveals the evolutionary specialization of diatoms from phago-mixotrophs to photoautotrophs.</title>
        <authorList>
            <person name="Ban H."/>
            <person name="Sato S."/>
            <person name="Yoshikawa S."/>
            <person name="Yamada K."/>
            <person name="Nakamura Y."/>
            <person name="Ichinomiya M."/>
            <person name="Sato N."/>
            <person name="Blanc-Mathieu R."/>
            <person name="Endo H."/>
            <person name="Kuwata A."/>
            <person name="Ogata H."/>
        </authorList>
    </citation>
    <scope>NUCLEOTIDE SEQUENCE [LARGE SCALE GENOMIC DNA]</scope>
    <source>
        <strain evidence="4">NIES 3701</strain>
    </source>
</reference>
<dbReference type="AlphaFoldDB" id="A0A9W7EG68"/>
<sequence length="804" mass="87089">MSQPPSALLWCSGKLSKHQGRFQWLGNWYAGDEIGNHLSSAAPPRRLEHRFFTPFSAKLCSRLHTESDLLPAEFVEEEGEADEATSNPETANSTPLVTPNSATKASELLSLQVTSASLKSRANSFDTGLSPAVSVGDDDSTSSSLSAVKTTEDEPQTSSSPPHSNESNPPNHVSSTESSPSSSPMRGNSEDSSHGSINAGGDEEKDKSLSRKVSVSELTQSAVALASTSPAPVTPANNSFVSSNAVPSSSVPPSAPTPTPTKAASTTAPLHPPAAPAIPSIPLSSSYANGPYEDAGVKYPDLCPIGGTFKGFFENSPKKSGRVFERFVLYINSRKTFTNPDGADLQRCFHVCGSGSNKFGVFMLSGTFNPVSLLLKVVRIYMAAGTKLPAATAAALNMASSYTQKRPREKQQKRPPTIQEGNVLALDPNESRKTRKKQLSWQRHDGDSDLSAFADLPLRGPVKKKGKPGRKPGWSPGPRKPGANPRKPGPKPKNGGKAAIKSSDAMAQPKLPSRPAFPLPKLPVTQKHPVPPPPNPRMCTWRSAFYFNESKEIYEGELLNSQRHGFGVFMYKNGHIYEGSWRKNLEHGSGTIFDAKRQIVYTGEFEKGRLTGQGTYFFSDGGKYTGEFRDNLRHGTGEYRYPNKNVYVGEWKDDLFWGKGKYTWANGEGSFDGDWLMGMRHGKGMLKLPDGFSYDGQWVQDAMEGRGNAVYPNKQTYNGQFHQSLRDGRGTSTFSNGGVYEGRFKNDKIEGSGTFSLSNVVKVSGEGEKIEEGTGKDLTEYMIPVTIADMKNIHVKSGFTAGGC</sequence>
<dbReference type="OrthoDB" id="270720at2759"/>
<feature type="compositionally biased region" description="Low complexity" evidence="2">
    <location>
        <begin position="260"/>
        <end position="269"/>
    </location>
</feature>
<evidence type="ECO:0000256" key="2">
    <source>
        <dbReference type="SAM" id="MobiDB-lite"/>
    </source>
</evidence>
<gene>
    <name evidence="3" type="ORF">TrST_g5725</name>
</gene>
<feature type="region of interest" description="Disordered" evidence="2">
    <location>
        <begin position="426"/>
        <end position="535"/>
    </location>
</feature>
<keyword evidence="4" id="KW-1185">Reference proteome</keyword>
<feature type="compositionally biased region" description="Basic residues" evidence="2">
    <location>
        <begin position="461"/>
        <end position="470"/>
    </location>
</feature>
<proteinExistence type="predicted"/>
<dbReference type="PANTHER" id="PTHR23084:SF263">
    <property type="entry name" value="MORN REPEAT-CONTAINING PROTEIN 1"/>
    <property type="match status" value="1"/>
</dbReference>
<dbReference type="Proteomes" id="UP001165085">
    <property type="component" value="Unassembled WGS sequence"/>
</dbReference>
<evidence type="ECO:0008006" key="5">
    <source>
        <dbReference type="Google" id="ProtNLM"/>
    </source>
</evidence>
<protein>
    <recommendedName>
        <fullName evidence="5">MORN repeat-containing protein</fullName>
    </recommendedName>
</protein>
<feature type="region of interest" description="Disordered" evidence="2">
    <location>
        <begin position="242"/>
        <end position="276"/>
    </location>
</feature>
<accession>A0A9W7EG68</accession>
<feature type="region of interest" description="Disordered" evidence="2">
    <location>
        <begin position="76"/>
        <end position="99"/>
    </location>
</feature>
<dbReference type="SMART" id="SM00698">
    <property type="entry name" value="MORN"/>
    <property type="match status" value="9"/>
</dbReference>
<feature type="compositionally biased region" description="Low complexity" evidence="2">
    <location>
        <begin position="158"/>
        <end position="184"/>
    </location>
</feature>
<dbReference type="PANTHER" id="PTHR23084">
    <property type="entry name" value="PHOSPHATIDYLINOSITOL-4-PHOSPHATE 5-KINASE RELATED"/>
    <property type="match status" value="1"/>
</dbReference>
<feature type="region of interest" description="Disordered" evidence="2">
    <location>
        <begin position="124"/>
        <end position="213"/>
    </location>
</feature>
<evidence type="ECO:0000313" key="3">
    <source>
        <dbReference type="EMBL" id="GMH77612.1"/>
    </source>
</evidence>
<feature type="compositionally biased region" description="Polar residues" evidence="2">
    <location>
        <begin position="85"/>
        <end position="99"/>
    </location>
</feature>
<dbReference type="Pfam" id="PF02493">
    <property type="entry name" value="MORN"/>
    <property type="match status" value="9"/>
</dbReference>
<dbReference type="EMBL" id="BRXY01000209">
    <property type="protein sequence ID" value="GMH77612.1"/>
    <property type="molecule type" value="Genomic_DNA"/>
</dbReference>
<feature type="compositionally biased region" description="Low complexity" evidence="2">
    <location>
        <begin position="242"/>
        <end position="252"/>
    </location>
</feature>